<dbReference type="Proteomes" id="UP000248795">
    <property type="component" value="Unassembled WGS sequence"/>
</dbReference>
<comment type="similarity">
    <text evidence="1 3">Belongs to the short-chain dehydrogenases/reductases (SDR) family.</text>
</comment>
<evidence type="ECO:0000313" key="4">
    <source>
        <dbReference type="EMBL" id="PZF77120.1"/>
    </source>
</evidence>
<dbReference type="NCBIfam" id="NF004649">
    <property type="entry name" value="PRK05993.1"/>
    <property type="match status" value="1"/>
</dbReference>
<dbReference type="PRINTS" id="PR00081">
    <property type="entry name" value="GDHRDH"/>
</dbReference>
<dbReference type="Gene3D" id="3.40.50.720">
    <property type="entry name" value="NAD(P)-binding Rossmann-like Domain"/>
    <property type="match status" value="1"/>
</dbReference>
<evidence type="ECO:0000256" key="2">
    <source>
        <dbReference type="ARBA" id="ARBA00023002"/>
    </source>
</evidence>
<dbReference type="Pfam" id="PF00106">
    <property type="entry name" value="adh_short"/>
    <property type="match status" value="1"/>
</dbReference>
<dbReference type="PRINTS" id="PR00080">
    <property type="entry name" value="SDRFAMILY"/>
</dbReference>
<name>A0A2W2AWU9_9HYPH</name>
<evidence type="ECO:0000256" key="3">
    <source>
        <dbReference type="RuleBase" id="RU000363"/>
    </source>
</evidence>
<reference evidence="5" key="1">
    <citation type="submission" date="2018-06" db="EMBL/GenBank/DDBJ databases">
        <title>Aestuariibacter litoralis strain KCTC 52945T.</title>
        <authorList>
            <person name="Li X."/>
            <person name="Salam N."/>
            <person name="Li J.-L."/>
            <person name="Chen Y.-M."/>
            <person name="Yang Z.-W."/>
            <person name="Zhang L.-Y."/>
            <person name="Han M.-X."/>
            <person name="Xiao M."/>
            <person name="Li W.-J."/>
        </authorList>
    </citation>
    <scope>NUCLEOTIDE SEQUENCE [LARGE SCALE GENOMIC DNA]</scope>
    <source>
        <strain evidence="5">KCTC 52945</strain>
    </source>
</reference>
<dbReference type="PANTHER" id="PTHR44169:SF6">
    <property type="entry name" value="NADPH-DEPENDENT 1-ACYLDIHYDROXYACETONE PHOSPHATE REDUCTASE"/>
    <property type="match status" value="1"/>
</dbReference>
<sequence>MTRTILITGCSTGIGWTCALGMKARGWRVFATARRPEDLARLAAEGVEAICLDYADPASVTACAHEVAARTGGRLDALFNNGAFGQPGAVEDLRREVLERQFACNVFGWHQLTRDCLPLMRANGGGRIVQCSSVLGLVALKWRGAYNASKFAIEALSDTLRLELRGSGIFVSLIEPGPITSKFVETSLKNFEANIDEAASHYGQAYARQRARLGRGGSARYKLGPEAVLEKLVHAVEAPRPHARYYVTRPTHYMAIARRILPQRVLDYVLDKASDQ</sequence>
<proteinExistence type="inferred from homology"/>
<dbReference type="RefSeq" id="WP_111197341.1">
    <property type="nucleotide sequence ID" value="NZ_QKVK01000003.1"/>
</dbReference>
<keyword evidence="2" id="KW-0560">Oxidoreductase</keyword>
<dbReference type="GO" id="GO:0016491">
    <property type="term" value="F:oxidoreductase activity"/>
    <property type="evidence" value="ECO:0007669"/>
    <property type="project" value="UniProtKB-KW"/>
</dbReference>
<dbReference type="InterPro" id="IPR020904">
    <property type="entry name" value="Sc_DH/Rdtase_CS"/>
</dbReference>
<dbReference type="CDD" id="cd05374">
    <property type="entry name" value="17beta-HSD-like_SDR_c"/>
    <property type="match status" value="1"/>
</dbReference>
<evidence type="ECO:0000313" key="5">
    <source>
        <dbReference type="Proteomes" id="UP000248795"/>
    </source>
</evidence>
<keyword evidence="5" id="KW-1185">Reference proteome</keyword>
<evidence type="ECO:0000256" key="1">
    <source>
        <dbReference type="ARBA" id="ARBA00006484"/>
    </source>
</evidence>
<dbReference type="SUPFAM" id="SSF51735">
    <property type="entry name" value="NAD(P)-binding Rossmann-fold domains"/>
    <property type="match status" value="1"/>
</dbReference>
<gene>
    <name evidence="4" type="ORF">DK847_07245</name>
</gene>
<protein>
    <submittedName>
        <fullName evidence="4">Short-chain dehydrogenase</fullName>
    </submittedName>
</protein>
<comment type="caution">
    <text evidence="4">The sequence shown here is derived from an EMBL/GenBank/DDBJ whole genome shotgun (WGS) entry which is preliminary data.</text>
</comment>
<dbReference type="EMBL" id="QKVK01000003">
    <property type="protein sequence ID" value="PZF77120.1"/>
    <property type="molecule type" value="Genomic_DNA"/>
</dbReference>
<organism evidence="4 5">
    <name type="scientific">Aestuariivirga litoralis</name>
    <dbReference type="NCBI Taxonomy" id="2650924"/>
    <lineage>
        <taxon>Bacteria</taxon>
        <taxon>Pseudomonadati</taxon>
        <taxon>Pseudomonadota</taxon>
        <taxon>Alphaproteobacteria</taxon>
        <taxon>Hyphomicrobiales</taxon>
        <taxon>Aestuariivirgaceae</taxon>
        <taxon>Aestuariivirga</taxon>
    </lineage>
</organism>
<dbReference type="AlphaFoldDB" id="A0A2W2AWU9"/>
<accession>A0A2W2AWU9</accession>
<dbReference type="InterPro" id="IPR002347">
    <property type="entry name" value="SDR_fam"/>
</dbReference>
<dbReference type="PROSITE" id="PS00061">
    <property type="entry name" value="ADH_SHORT"/>
    <property type="match status" value="1"/>
</dbReference>
<dbReference type="InterPro" id="IPR036291">
    <property type="entry name" value="NAD(P)-bd_dom_sf"/>
</dbReference>
<dbReference type="PANTHER" id="PTHR44169">
    <property type="entry name" value="NADPH-DEPENDENT 1-ACYLDIHYDROXYACETONE PHOSPHATE REDUCTASE"/>
    <property type="match status" value="1"/>
</dbReference>